<dbReference type="InterPro" id="IPR001247">
    <property type="entry name" value="ExoRNase_PH_dom1"/>
</dbReference>
<keyword evidence="3" id="KW-1185">Reference proteome</keyword>
<dbReference type="Gene3D" id="3.30.230.70">
    <property type="entry name" value="GHMP Kinase, N-terminal domain"/>
    <property type="match status" value="1"/>
</dbReference>
<feature type="domain" description="Exoribonuclease phosphorolytic" evidence="1">
    <location>
        <begin position="34"/>
        <end position="97"/>
    </location>
</feature>
<evidence type="ECO:0000259" key="1">
    <source>
        <dbReference type="Pfam" id="PF01138"/>
    </source>
</evidence>
<evidence type="ECO:0000313" key="2">
    <source>
        <dbReference type="EMBL" id="WFD18223.1"/>
    </source>
</evidence>
<dbReference type="InterPro" id="IPR020568">
    <property type="entry name" value="Ribosomal_Su5_D2-typ_SF"/>
</dbReference>
<gene>
    <name evidence="2" type="primary">SKI6</name>
    <name evidence="2" type="ORF">MCAP1_000424</name>
</gene>
<organism evidence="2 3">
    <name type="scientific">Malassezia caprae</name>
    <dbReference type="NCBI Taxonomy" id="1381934"/>
    <lineage>
        <taxon>Eukaryota</taxon>
        <taxon>Fungi</taxon>
        <taxon>Dikarya</taxon>
        <taxon>Basidiomycota</taxon>
        <taxon>Ustilaginomycotina</taxon>
        <taxon>Malasseziomycetes</taxon>
        <taxon>Malasseziales</taxon>
        <taxon>Malasseziaceae</taxon>
        <taxon>Malassezia</taxon>
    </lineage>
</organism>
<dbReference type="Pfam" id="PF01138">
    <property type="entry name" value="RNase_PH"/>
    <property type="match status" value="1"/>
</dbReference>
<protein>
    <submittedName>
        <fullName evidence="2">Exosome non-catalytic core component</fullName>
    </submittedName>
</protein>
<feature type="non-terminal residue" evidence="2">
    <location>
        <position position="189"/>
    </location>
</feature>
<sequence>MDGRKPLEFRSMELSLSPHTATGESLVPAAASATSRADGSAQVRQGLTHVYACVYGPREPGRAARAPIVRQDRATIQVDIAVAPWGAAERRYRARGDRCLAGHDSRVHAGADGCGHPHVRLRVCDDMWAARRNGDAGSESEGANESAICYSRSPAAFRPGAADAAGYANPYGPVFGHGGHVCGSCRCAT</sequence>
<accession>A0AAF0E3P7</accession>
<dbReference type="SUPFAM" id="SSF54211">
    <property type="entry name" value="Ribosomal protein S5 domain 2-like"/>
    <property type="match status" value="1"/>
</dbReference>
<dbReference type="GO" id="GO:0000176">
    <property type="term" value="C:nuclear exosome (RNase complex)"/>
    <property type="evidence" value="ECO:0007669"/>
    <property type="project" value="UniProtKB-ARBA"/>
</dbReference>
<proteinExistence type="predicted"/>
<reference evidence="2" key="1">
    <citation type="submission" date="2023-03" db="EMBL/GenBank/DDBJ databases">
        <title>Mating type loci evolution in Malassezia.</title>
        <authorList>
            <person name="Coelho M.A."/>
        </authorList>
    </citation>
    <scope>NUCLEOTIDE SEQUENCE</scope>
    <source>
        <strain evidence="2">CBS 10434</strain>
    </source>
</reference>
<dbReference type="InterPro" id="IPR027408">
    <property type="entry name" value="PNPase/RNase_PH_dom_sf"/>
</dbReference>
<name>A0AAF0E3P7_9BASI</name>
<dbReference type="AlphaFoldDB" id="A0AAF0E3P7"/>
<evidence type="ECO:0000313" key="3">
    <source>
        <dbReference type="Proteomes" id="UP001220961"/>
    </source>
</evidence>
<dbReference type="Proteomes" id="UP001220961">
    <property type="component" value="Chromosome 1"/>
</dbReference>
<dbReference type="EMBL" id="CP119908">
    <property type="protein sequence ID" value="WFD18223.1"/>
    <property type="molecule type" value="Genomic_DNA"/>
</dbReference>